<feature type="domain" description="Peptidase M3A/M3B catalytic" evidence="8">
    <location>
        <begin position="234"/>
        <end position="684"/>
    </location>
</feature>
<evidence type="ECO:0000256" key="6">
    <source>
        <dbReference type="ARBA" id="ARBA00023049"/>
    </source>
</evidence>
<evidence type="ECO:0000313" key="9">
    <source>
        <dbReference type="EMBL" id="MBO3664084.1"/>
    </source>
</evidence>
<comment type="similarity">
    <text evidence="1 7">Belongs to the peptidase M3 family.</text>
</comment>
<dbReference type="FunFam" id="3.40.390.10:FF:000009">
    <property type="entry name" value="Oligopeptidase A"/>
    <property type="match status" value="1"/>
</dbReference>
<dbReference type="GO" id="GO:0004180">
    <property type="term" value="F:carboxypeptidase activity"/>
    <property type="evidence" value="ECO:0007669"/>
    <property type="project" value="TreeGrafter"/>
</dbReference>
<dbReference type="Gene3D" id="3.40.390.10">
    <property type="entry name" value="Collagenase (Catalytic Domain)"/>
    <property type="match status" value="1"/>
</dbReference>
<dbReference type="Pfam" id="PF01432">
    <property type="entry name" value="Peptidase_M3"/>
    <property type="match status" value="1"/>
</dbReference>
<name>A0A939QJK6_9MICO</name>
<dbReference type="EMBL" id="JAGFOA010000004">
    <property type="protein sequence ID" value="MBO3664084.1"/>
    <property type="molecule type" value="Genomic_DNA"/>
</dbReference>
<comment type="cofactor">
    <cofactor evidence="7">
        <name>Zn(2+)</name>
        <dbReference type="ChEBI" id="CHEBI:29105"/>
    </cofactor>
    <text evidence="7">Binds 1 zinc ion.</text>
</comment>
<dbReference type="RefSeq" id="WP_208503805.1">
    <property type="nucleotide sequence ID" value="NZ_JAGFOA010000004.1"/>
</dbReference>
<evidence type="ECO:0000256" key="7">
    <source>
        <dbReference type="RuleBase" id="RU003435"/>
    </source>
</evidence>
<evidence type="ECO:0000256" key="4">
    <source>
        <dbReference type="ARBA" id="ARBA00022801"/>
    </source>
</evidence>
<accession>A0A939QJK6</accession>
<dbReference type="InterPro" id="IPR001567">
    <property type="entry name" value="Pept_M3A_M3B_dom"/>
</dbReference>
<dbReference type="GO" id="GO:0004222">
    <property type="term" value="F:metalloendopeptidase activity"/>
    <property type="evidence" value="ECO:0007669"/>
    <property type="project" value="InterPro"/>
</dbReference>
<evidence type="ECO:0000259" key="8">
    <source>
        <dbReference type="Pfam" id="PF01432"/>
    </source>
</evidence>
<dbReference type="Gene3D" id="1.10.1370.10">
    <property type="entry name" value="Neurolysin, domain 3"/>
    <property type="match status" value="1"/>
</dbReference>
<dbReference type="InterPro" id="IPR024079">
    <property type="entry name" value="MetalloPept_cat_dom_sf"/>
</dbReference>
<evidence type="ECO:0000313" key="10">
    <source>
        <dbReference type="Proteomes" id="UP000680132"/>
    </source>
</evidence>
<evidence type="ECO:0000256" key="2">
    <source>
        <dbReference type="ARBA" id="ARBA00022670"/>
    </source>
</evidence>
<evidence type="ECO:0000256" key="1">
    <source>
        <dbReference type="ARBA" id="ARBA00006040"/>
    </source>
</evidence>
<dbReference type="InterPro" id="IPR045090">
    <property type="entry name" value="Pept_M3A_M3B"/>
</dbReference>
<organism evidence="9 10">
    <name type="scientific">Microbacterium stercoris</name>
    <dbReference type="NCBI Taxonomy" id="2820289"/>
    <lineage>
        <taxon>Bacteria</taxon>
        <taxon>Bacillati</taxon>
        <taxon>Actinomycetota</taxon>
        <taxon>Actinomycetes</taxon>
        <taxon>Micrococcales</taxon>
        <taxon>Microbacteriaceae</taxon>
        <taxon>Microbacterium</taxon>
    </lineage>
</organism>
<keyword evidence="6 7" id="KW-0482">Metalloprotease</keyword>
<dbReference type="SUPFAM" id="SSF55486">
    <property type="entry name" value="Metalloproteases ('zincins'), catalytic domain"/>
    <property type="match status" value="1"/>
</dbReference>
<dbReference type="GO" id="GO:0006508">
    <property type="term" value="P:proteolysis"/>
    <property type="evidence" value="ECO:0007669"/>
    <property type="project" value="UniProtKB-KW"/>
</dbReference>
<dbReference type="CDD" id="cd06456">
    <property type="entry name" value="M3A_DCP"/>
    <property type="match status" value="1"/>
</dbReference>
<keyword evidence="5 7" id="KW-0862">Zinc</keyword>
<keyword evidence="10" id="KW-1185">Reference proteome</keyword>
<comment type="caution">
    <text evidence="9">The sequence shown here is derived from an EMBL/GenBank/DDBJ whole genome shotgun (WGS) entry which is preliminary data.</text>
</comment>
<dbReference type="InterPro" id="IPR034005">
    <property type="entry name" value="M3A_DCP"/>
</dbReference>
<dbReference type="Proteomes" id="UP000680132">
    <property type="component" value="Unassembled WGS sequence"/>
</dbReference>
<keyword evidence="4 7" id="KW-0378">Hydrolase</keyword>
<reference evidence="9" key="1">
    <citation type="submission" date="2021-03" db="EMBL/GenBank/DDBJ databases">
        <title>Microbacterium sp. nov., a novel actinobacterium isolated from cow dung.</title>
        <authorList>
            <person name="Zhang L."/>
        </authorList>
    </citation>
    <scope>NUCLEOTIDE SEQUENCE</scope>
    <source>
        <strain evidence="9">NEAU-LLB</strain>
    </source>
</reference>
<dbReference type="GO" id="GO:0046872">
    <property type="term" value="F:metal ion binding"/>
    <property type="evidence" value="ECO:0007669"/>
    <property type="project" value="UniProtKB-UniRule"/>
</dbReference>
<dbReference type="AlphaFoldDB" id="A0A939QJK6"/>
<evidence type="ECO:0000256" key="5">
    <source>
        <dbReference type="ARBA" id="ARBA00022833"/>
    </source>
</evidence>
<dbReference type="PANTHER" id="PTHR43660:SF1">
    <property type="entry name" value="DIPEPTIDYL CARBOXYPEPTIDASE"/>
    <property type="match status" value="1"/>
</dbReference>
<keyword evidence="2 7" id="KW-0645">Protease</keyword>
<dbReference type="InterPro" id="IPR024077">
    <property type="entry name" value="Neurolysin/TOP_dom2"/>
</dbReference>
<keyword evidence="3 7" id="KW-0479">Metal-binding</keyword>
<gene>
    <name evidence="9" type="ORF">J5V96_11245</name>
</gene>
<proteinExistence type="inferred from homology"/>
<dbReference type="GO" id="GO:0005829">
    <property type="term" value="C:cytosol"/>
    <property type="evidence" value="ECO:0007669"/>
    <property type="project" value="TreeGrafter"/>
</dbReference>
<evidence type="ECO:0000256" key="3">
    <source>
        <dbReference type="ARBA" id="ARBA00022723"/>
    </source>
</evidence>
<dbReference type="PANTHER" id="PTHR43660">
    <property type="entry name" value="DIPEPTIDYL CARBOXYPEPTIDASE"/>
    <property type="match status" value="1"/>
</dbReference>
<sequence>MTDDAVFNPLLAPSPLPYGVPDYAAIRPEHYLPAFEAAFAEHRAEIEAIATDPADPTFENTLLALERAGAQLERVILAFYTVSSADATAEIQEIDEKLAPLMSAHNDAVTLDGRLYARISAVHDRLDQLDLDDEGRRLVERHLRERTHAGAALDEQAKARLTDLNRRLSELTTQFEKNLLADTNELAVSFAAEAELDGLSAGELSAAAEAARERGLDGRYLVTLTLFSGHPYLEQLADRVSRERIMTASRARGSRGNANDNSDVLLQIVRLRAERAELLGYPSHAAYVTADQTAGTPEAVHRLLRELAVPAARNAQREKAALQRLIDESESTPYALEAHDWAFWTERVRAAEYDLDAAALRPWFEAERVLIDGVFRAATLLYGLTFRERADIPAYHPDARTFEVFNEDGTPLGLYVLDLYTRDTKRGGAWMNSIVKQSRVRGTQPVVVNNLNVPKPAPGQPTLLTLDQVTTLFHEFGHALHGLFATVTYPHFAATAVHRDFVEFPSQVNEMWILWPEVLASYAIHHDTGEPLPGHLVDRLRATETFNQGFATSEYLAAAWLDQAWHSLSAADAAEVTDVRAFEAAALADIGLDEPAVPTRYSSTYFAHVFSGGYSAGYYSYIWAEVLDADTVEWFREHGGLLRANGDRFRERLLGVGGSKDPLEAYRDFRGRDAEITPLLARRGLGA</sequence>
<protein>
    <submittedName>
        <fullName evidence="9">M3 family metallopeptidase</fullName>
    </submittedName>
</protein>